<accession>A0A7S3CZ87</accession>
<name>A0A7S3CZ87_9EUKA</name>
<evidence type="ECO:0000259" key="2">
    <source>
        <dbReference type="Pfam" id="PF25377"/>
    </source>
</evidence>
<dbReference type="Pfam" id="PF25377">
    <property type="entry name" value="DUF7886"/>
    <property type="match status" value="1"/>
</dbReference>
<reference evidence="3" key="1">
    <citation type="submission" date="2021-01" db="EMBL/GenBank/DDBJ databases">
        <authorList>
            <person name="Corre E."/>
            <person name="Pelletier E."/>
            <person name="Niang G."/>
            <person name="Scheremetjew M."/>
            <person name="Finn R."/>
            <person name="Kale V."/>
            <person name="Holt S."/>
            <person name="Cochrane G."/>
            <person name="Meng A."/>
            <person name="Brown T."/>
            <person name="Cohen L."/>
        </authorList>
    </citation>
    <scope>NUCLEOTIDE SEQUENCE</scope>
    <source>
        <strain evidence="3">NIES-2562</strain>
    </source>
</reference>
<evidence type="ECO:0000313" key="3">
    <source>
        <dbReference type="EMBL" id="CAE0240092.1"/>
    </source>
</evidence>
<organism evidence="3">
    <name type="scientific">Palpitomonas bilix</name>
    <dbReference type="NCBI Taxonomy" id="652834"/>
    <lineage>
        <taxon>Eukaryota</taxon>
        <taxon>Eukaryota incertae sedis</taxon>
    </lineage>
</organism>
<feature type="domain" description="DUF7886" evidence="2">
    <location>
        <begin position="74"/>
        <end position="211"/>
    </location>
</feature>
<gene>
    <name evidence="3" type="ORF">PBIL07802_LOCUS2245</name>
</gene>
<dbReference type="PANTHER" id="PTHR47915:SF1">
    <property type="entry name" value="SI:DKEY-19B23.7"/>
    <property type="match status" value="1"/>
</dbReference>
<proteinExistence type="predicted"/>
<protein>
    <recommendedName>
        <fullName evidence="2">DUF7886 domain-containing protein</fullName>
    </recommendedName>
</protein>
<dbReference type="EMBL" id="HBIB01003576">
    <property type="protein sequence ID" value="CAE0240092.1"/>
    <property type="molecule type" value="Transcribed_RNA"/>
</dbReference>
<evidence type="ECO:0000256" key="1">
    <source>
        <dbReference type="SAM" id="MobiDB-lite"/>
    </source>
</evidence>
<dbReference type="InterPro" id="IPR057208">
    <property type="entry name" value="DUF7886"/>
</dbReference>
<feature type="region of interest" description="Disordered" evidence="1">
    <location>
        <begin position="42"/>
        <end position="81"/>
    </location>
</feature>
<sequence>MPSSQDAIAKDLFRIGALKGFRYFSTYLRGREELMLTIVDSTTSTTPASTAREEMTPSKVRRLSGAPQGLPPASPAGNDMEEDGHGIRFLLGAYARYKTPYVWRRSDSLKLEALGIATAKDQPLQLETTENWDGGNYRVWNIIAELVQLCLLRSRKNPFQVDFSSLESLESSEKQALLGAMAGFLKEIIGSPSAHLYYQQVEDDLRRVLKMLYSEVRRGS</sequence>
<dbReference type="AlphaFoldDB" id="A0A7S3CZ87"/>
<dbReference type="PANTHER" id="PTHR47915">
    <property type="entry name" value="SI:DKEY-19B23.7"/>
    <property type="match status" value="1"/>
</dbReference>